<keyword evidence="1" id="KW-0732">Signal</keyword>
<accession>F8FFB2</accession>
<evidence type="ECO:0000313" key="3">
    <source>
        <dbReference type="Proteomes" id="UP000006620"/>
    </source>
</evidence>
<evidence type="ECO:0000313" key="2">
    <source>
        <dbReference type="EMBL" id="AEI41830.1"/>
    </source>
</evidence>
<dbReference type="AlphaFoldDB" id="F8FFB2"/>
<sequence length="189" mass="20699">MNLPRILLPALLLFTLSAPSPAALHAEPKPGRIELPKERMSTPQELAAKAEIVVAGSLEDDTKAYPTGRRVGSRPLIHYVQTFRIRSVLHGTAVSSGRMELLTDGFDPLPLPADPLNLSYTGPLVQGDYVCFLRRVPQTNLYYLAGGWQGLYPLQGTRVIALEKQGGFAAFGGMTLEELKVKLEQLQHP</sequence>
<feature type="signal peptide" evidence="1">
    <location>
        <begin position="1"/>
        <end position="22"/>
    </location>
</feature>
<organism evidence="2 3">
    <name type="scientific">Paenibacillus mucilaginosus (strain KNP414)</name>
    <dbReference type="NCBI Taxonomy" id="1036673"/>
    <lineage>
        <taxon>Bacteria</taxon>
        <taxon>Bacillati</taxon>
        <taxon>Bacillota</taxon>
        <taxon>Bacilli</taxon>
        <taxon>Bacillales</taxon>
        <taxon>Paenibacillaceae</taxon>
        <taxon>Paenibacillus</taxon>
    </lineage>
</organism>
<protein>
    <submittedName>
        <fullName evidence="2">Uncharacterized protein</fullName>
    </submittedName>
</protein>
<name>F8FFB2_PAEMK</name>
<evidence type="ECO:0000256" key="1">
    <source>
        <dbReference type="SAM" id="SignalP"/>
    </source>
</evidence>
<reference evidence="3" key="1">
    <citation type="submission" date="2011-06" db="EMBL/GenBank/DDBJ databases">
        <title>Complete genome sequence of Paenibacillus mucilaginosus KNP414.</title>
        <authorList>
            <person name="Wang J."/>
            <person name="Hu S."/>
            <person name="Hu X."/>
            <person name="Zhang B."/>
            <person name="Dong D."/>
            <person name="Zhang S."/>
            <person name="Zhao K."/>
            <person name="Wu D."/>
        </authorList>
    </citation>
    <scope>NUCLEOTIDE SEQUENCE [LARGE SCALE GENOMIC DNA]</scope>
    <source>
        <strain evidence="3">KNP414</strain>
    </source>
</reference>
<dbReference type="HOGENOM" id="CLU_126452_0_0_9"/>
<dbReference type="PATRIC" id="fig|1036673.3.peg.3013"/>
<dbReference type="RefSeq" id="WP_013916989.1">
    <property type="nucleotide sequence ID" value="NC_015690.1"/>
</dbReference>
<gene>
    <name evidence="2" type="ordered locus">KNP414_03272</name>
</gene>
<feature type="chain" id="PRO_5003377045" evidence="1">
    <location>
        <begin position="23"/>
        <end position="189"/>
    </location>
</feature>
<proteinExistence type="predicted"/>
<dbReference type="Proteomes" id="UP000006620">
    <property type="component" value="Chromosome"/>
</dbReference>
<dbReference type="KEGG" id="pms:KNP414_03272"/>
<reference evidence="2 3" key="2">
    <citation type="journal article" date="2013" name="Genome Announc.">
        <title>Genome Sequence of Growth-Improving Paenibacillus mucilaginosus Strain KNP414.</title>
        <authorList>
            <person name="Lu J.J."/>
            <person name="Wang J.F."/>
            <person name="Hu X.F."/>
        </authorList>
    </citation>
    <scope>NUCLEOTIDE SEQUENCE [LARGE SCALE GENOMIC DNA]</scope>
    <source>
        <strain evidence="2 3">KNP414</strain>
    </source>
</reference>
<dbReference type="EMBL" id="CP002869">
    <property type="protein sequence ID" value="AEI41830.1"/>
    <property type="molecule type" value="Genomic_DNA"/>
</dbReference>